<evidence type="ECO:0000313" key="9">
    <source>
        <dbReference type="EMBL" id="CCO12240.1"/>
    </source>
</evidence>
<feature type="coiled-coil region" evidence="6">
    <location>
        <begin position="368"/>
        <end position="423"/>
    </location>
</feature>
<organism evidence="9 10">
    <name type="scientific">Carnobacterium maltaromaticum LMA28</name>
    <dbReference type="NCBI Taxonomy" id="1234679"/>
    <lineage>
        <taxon>Bacteria</taxon>
        <taxon>Bacillati</taxon>
        <taxon>Bacillota</taxon>
        <taxon>Bacilli</taxon>
        <taxon>Lactobacillales</taxon>
        <taxon>Carnobacteriaceae</taxon>
        <taxon>Carnobacterium</taxon>
    </lineage>
</organism>
<reference evidence="10" key="1">
    <citation type="journal article" date="2013" name="Genome Announc.">
        <title>Complete Chromosome Sequence of Carnobacterium maltaromaticum LMA 28.</title>
        <authorList>
            <person name="Cailliez-Grimal C."/>
            <person name="Chaillou S."/>
            <person name="Anba-Mondoloni J."/>
            <person name="Loux V."/>
            <person name="Afzal M.I."/>
            <person name="Rahman A."/>
            <person name="Kergourlay G."/>
            <person name="Champomier-Verges M.C."/>
            <person name="Zagorec M."/>
            <person name="Dalgaard P."/>
            <person name="Leisner J.J."/>
            <person name="Prevost H."/>
            <person name="Revol-Junelles A.M."/>
            <person name="Borges F."/>
        </authorList>
    </citation>
    <scope>NUCLEOTIDE SEQUENCE</scope>
    <source>
        <strain evidence="10">LMA28</strain>
    </source>
</reference>
<dbReference type="RefSeq" id="WP_015077159.1">
    <property type="nucleotide sequence ID" value="NC_019425.2"/>
</dbReference>
<evidence type="ECO:0000256" key="5">
    <source>
        <dbReference type="PROSITE-ProRule" id="PRU10137"/>
    </source>
</evidence>
<dbReference type="HOGENOM" id="CLU_010686_18_3_9"/>
<evidence type="ECO:0000256" key="3">
    <source>
        <dbReference type="ARBA" id="ARBA00023172"/>
    </source>
</evidence>
<dbReference type="GO" id="GO:0000150">
    <property type="term" value="F:DNA strand exchange activity"/>
    <property type="evidence" value="ECO:0007669"/>
    <property type="project" value="InterPro"/>
</dbReference>
<dbReference type="InterPro" id="IPR006119">
    <property type="entry name" value="Resolv_N"/>
</dbReference>
<dbReference type="Pfam" id="PF13408">
    <property type="entry name" value="Zn_ribbon_recom"/>
    <property type="match status" value="1"/>
</dbReference>
<dbReference type="SMART" id="SM00857">
    <property type="entry name" value="Resolvase"/>
    <property type="match status" value="1"/>
</dbReference>
<dbReference type="InterPro" id="IPR050639">
    <property type="entry name" value="SSR_resolvase"/>
</dbReference>
<accession>K8E615</accession>
<dbReference type="Pfam" id="PF07508">
    <property type="entry name" value="Recombinase"/>
    <property type="match status" value="1"/>
</dbReference>
<dbReference type="STRING" id="1234679.BN424_2665"/>
<dbReference type="InterPro" id="IPR036162">
    <property type="entry name" value="Resolvase-like_N_sf"/>
</dbReference>
<dbReference type="OrthoDB" id="9811097at2"/>
<dbReference type="InterPro" id="IPR006118">
    <property type="entry name" value="Recombinase_CS"/>
</dbReference>
<sequence length="475" mass="54185">MEINKLKAALYVRVSTTEQANEGYSIQAQTERLKNYAKAKDYFIIKTYTDPGFSGAKLDRPALQEMIKDIENNQIDIVLVYKLDRLSRSQKNTLFLIEDVFLKNNVDFVSMQESFDTTSAFGRAMIGILSVFAQLERDTITERMGMGRTERAKEGYFHGGGSARIPVGYDYIDGLLQVNEYEAEIVRSIFELYNSGKGVNSISNEIRDKFPSKRKFGVSLIRSILTNNLYVGLIKFNDGVYEGKHEPIISKDIFDKAQNEFKRRTTGKLKLFTSKYLLTGITYCGHCGARVKGTGSSKLKDGTRLSYYSCYSRAGSPSHMVKDLNCPSKINRTEILDEYVISQMKEITKTDISIEIDSEFTDDSDTDNTVIQNEIKSIEDRINKLLELYQFGNVPLDVLNSKINSLNSEKSKLNEIINESATEIIDDTIDKVEIFNNLKKVDWNTITHEETKTIISKSIEKITIFNEKIEIEWKF</sequence>
<evidence type="ECO:0000256" key="2">
    <source>
        <dbReference type="ARBA" id="ARBA00023125"/>
    </source>
</evidence>
<dbReference type="GO" id="GO:0003677">
    <property type="term" value="F:DNA binding"/>
    <property type="evidence" value="ECO:0007669"/>
    <property type="project" value="UniProtKB-KW"/>
</dbReference>
<dbReference type="eggNOG" id="COG1961">
    <property type="taxonomic scope" value="Bacteria"/>
</dbReference>
<feature type="domain" description="Recombinase" evidence="8">
    <location>
        <begin position="166"/>
        <end position="267"/>
    </location>
</feature>
<dbReference type="PATRIC" id="fig|1234679.3.peg.2661"/>
<keyword evidence="10" id="KW-1185">Reference proteome</keyword>
<dbReference type="CDD" id="cd00338">
    <property type="entry name" value="Ser_Recombinase"/>
    <property type="match status" value="1"/>
</dbReference>
<dbReference type="PANTHER" id="PTHR30461">
    <property type="entry name" value="DNA-INVERTASE FROM LAMBDOID PROPHAGE"/>
    <property type="match status" value="1"/>
</dbReference>
<keyword evidence="3" id="KW-0233">DNA recombination</keyword>
<dbReference type="Gene3D" id="3.90.1750.20">
    <property type="entry name" value="Putative Large Serine Recombinase, Chain B, Domain 2"/>
    <property type="match status" value="1"/>
</dbReference>
<evidence type="ECO:0000259" key="8">
    <source>
        <dbReference type="PROSITE" id="PS51737"/>
    </source>
</evidence>
<feature type="domain" description="Resolvase/invertase-type recombinase catalytic" evidence="7">
    <location>
        <begin position="7"/>
        <end position="155"/>
    </location>
</feature>
<dbReference type="GO" id="GO:0015074">
    <property type="term" value="P:DNA integration"/>
    <property type="evidence" value="ECO:0007669"/>
    <property type="project" value="UniProtKB-KW"/>
</dbReference>
<evidence type="ECO:0000259" key="7">
    <source>
        <dbReference type="PROSITE" id="PS51736"/>
    </source>
</evidence>
<dbReference type="SUPFAM" id="SSF53041">
    <property type="entry name" value="Resolvase-like"/>
    <property type="match status" value="1"/>
</dbReference>
<name>K8E615_CARML</name>
<dbReference type="InterPro" id="IPR038109">
    <property type="entry name" value="DNA_bind_recomb_sf"/>
</dbReference>
<dbReference type="PROSITE" id="PS00397">
    <property type="entry name" value="RECOMBINASES_1"/>
    <property type="match status" value="1"/>
</dbReference>
<protein>
    <submittedName>
        <fullName evidence="9">Resolvase, N terminal domain protein</fullName>
    </submittedName>
</protein>
<gene>
    <name evidence="9" type="ORF">BN424_2665</name>
</gene>
<keyword evidence="6" id="KW-0175">Coiled coil</keyword>
<dbReference type="AlphaFoldDB" id="K8E615"/>
<proteinExistence type="predicted"/>
<dbReference type="PROSITE" id="PS51736">
    <property type="entry name" value="RECOMBINASES_3"/>
    <property type="match status" value="1"/>
</dbReference>
<dbReference type="Gene3D" id="3.40.50.1390">
    <property type="entry name" value="Resolvase, N-terminal catalytic domain"/>
    <property type="match status" value="1"/>
</dbReference>
<keyword evidence="2" id="KW-0238">DNA-binding</keyword>
<evidence type="ECO:0000313" key="10">
    <source>
        <dbReference type="Proteomes" id="UP000000212"/>
    </source>
</evidence>
<evidence type="ECO:0000256" key="4">
    <source>
        <dbReference type="PIRSR" id="PIRSR606118-50"/>
    </source>
</evidence>
<dbReference type="Proteomes" id="UP000000212">
    <property type="component" value="Chromosome"/>
</dbReference>
<dbReference type="PROSITE" id="PS51737">
    <property type="entry name" value="RECOMBINASE_DNA_BIND"/>
    <property type="match status" value="1"/>
</dbReference>
<dbReference type="Pfam" id="PF00239">
    <property type="entry name" value="Resolvase"/>
    <property type="match status" value="1"/>
</dbReference>
<evidence type="ECO:0000256" key="1">
    <source>
        <dbReference type="ARBA" id="ARBA00022908"/>
    </source>
</evidence>
<feature type="active site" description="O-(5'-phospho-DNA)-serine intermediate" evidence="4 5">
    <location>
        <position position="15"/>
    </location>
</feature>
<keyword evidence="1" id="KW-0229">DNA integration</keyword>
<dbReference type="InterPro" id="IPR025827">
    <property type="entry name" value="Zn_ribbon_recom_dom"/>
</dbReference>
<evidence type="ECO:0000256" key="6">
    <source>
        <dbReference type="SAM" id="Coils"/>
    </source>
</evidence>
<dbReference type="PANTHER" id="PTHR30461:SF23">
    <property type="entry name" value="DNA RECOMBINASE-RELATED"/>
    <property type="match status" value="1"/>
</dbReference>
<dbReference type="InterPro" id="IPR011109">
    <property type="entry name" value="DNA_bind_recombinase_dom"/>
</dbReference>
<dbReference type="EMBL" id="HE999757">
    <property type="protein sequence ID" value="CCO12240.1"/>
    <property type="molecule type" value="Genomic_DNA"/>
</dbReference>
<dbReference type="KEGG" id="cml:BN424_2665"/>